<dbReference type="InterPro" id="IPR036052">
    <property type="entry name" value="TrpB-like_PALP_sf"/>
</dbReference>
<dbReference type="CDD" id="cd01561">
    <property type="entry name" value="CBS_like"/>
    <property type="match status" value="1"/>
</dbReference>
<dbReference type="GO" id="GO:0016740">
    <property type="term" value="F:transferase activity"/>
    <property type="evidence" value="ECO:0007669"/>
    <property type="project" value="UniProtKB-KW"/>
</dbReference>
<keyword evidence="3" id="KW-0808">Transferase</keyword>
<dbReference type="Gene3D" id="3.40.50.1100">
    <property type="match status" value="2"/>
</dbReference>
<dbReference type="NCBIfam" id="TIGR03945">
    <property type="entry name" value="PLP_SbnA_fam"/>
    <property type="match status" value="1"/>
</dbReference>
<comment type="subunit">
    <text evidence="2">Homodimer.</text>
</comment>
<evidence type="ECO:0000259" key="5">
    <source>
        <dbReference type="Pfam" id="PF00291"/>
    </source>
</evidence>
<organism evidence="6 7">
    <name type="scientific">Anaerosporobacter mobilis DSM 15930</name>
    <dbReference type="NCBI Taxonomy" id="1120996"/>
    <lineage>
        <taxon>Bacteria</taxon>
        <taxon>Bacillati</taxon>
        <taxon>Bacillota</taxon>
        <taxon>Clostridia</taxon>
        <taxon>Lachnospirales</taxon>
        <taxon>Lachnospiraceae</taxon>
        <taxon>Anaerosporobacter</taxon>
    </lineage>
</organism>
<dbReference type="InterPro" id="IPR001926">
    <property type="entry name" value="TrpB-like_PALP"/>
</dbReference>
<dbReference type="InterPro" id="IPR050214">
    <property type="entry name" value="Cys_Synth/Cystath_Beta-Synth"/>
</dbReference>
<proteinExistence type="predicted"/>
<dbReference type="OrthoDB" id="9808024at2"/>
<evidence type="ECO:0000313" key="7">
    <source>
        <dbReference type="Proteomes" id="UP000184038"/>
    </source>
</evidence>
<dbReference type="GO" id="GO:1901605">
    <property type="term" value="P:alpha-amino acid metabolic process"/>
    <property type="evidence" value="ECO:0007669"/>
    <property type="project" value="UniProtKB-ARBA"/>
</dbReference>
<evidence type="ECO:0000313" key="6">
    <source>
        <dbReference type="EMBL" id="SHM36427.1"/>
    </source>
</evidence>
<protein>
    <submittedName>
        <fullName evidence="6">Cysteine synthase A</fullName>
    </submittedName>
</protein>
<evidence type="ECO:0000256" key="1">
    <source>
        <dbReference type="ARBA" id="ARBA00001933"/>
    </source>
</evidence>
<name>A0A1M7I7K6_9FIRM</name>
<dbReference type="Proteomes" id="UP000184038">
    <property type="component" value="Unassembled WGS sequence"/>
</dbReference>
<dbReference type="STRING" id="1120996.SAMN02746066_01696"/>
<evidence type="ECO:0000256" key="4">
    <source>
        <dbReference type="ARBA" id="ARBA00022898"/>
    </source>
</evidence>
<evidence type="ECO:0000256" key="3">
    <source>
        <dbReference type="ARBA" id="ARBA00022679"/>
    </source>
</evidence>
<dbReference type="RefSeq" id="WP_073285979.1">
    <property type="nucleotide sequence ID" value="NZ_FRCP01000009.1"/>
</dbReference>
<keyword evidence="4" id="KW-0663">Pyridoxal phosphate</keyword>
<dbReference type="SUPFAM" id="SSF53686">
    <property type="entry name" value="Tryptophan synthase beta subunit-like PLP-dependent enzymes"/>
    <property type="match status" value="1"/>
</dbReference>
<dbReference type="Pfam" id="PF00291">
    <property type="entry name" value="PALP"/>
    <property type="match status" value="1"/>
</dbReference>
<sequence>MLDLVGNTPMVKIEDPGINLYAKLEGYNLSGSVKDRAANYIIDNLLMNRVINKDTTIIESSSGNFGIALATYCNRKGLRFICVIDINIQKENECILHHLGAEIVKIDIPDENGGYLMNRLKKVSELKKRIENSYWINQYENVLNWESYYNTLGLEICNQITNIDYIFLGVSSGGTITGVSRRVKEHNPKCKVIAVDTEGSVIFGSPPKTRHISGIGSSIIPINLKSAKIDEIMIVNEEDTINMCRYLLRKYGLLIGGSSGAVYTAVRKYFDIHKTVQNPNVVVVFADRGDRYLNTVYNDEWVQKIRTENSKKIQNNGGSNE</sequence>
<feature type="domain" description="Tryptophan synthase beta chain-like PALP" evidence="5">
    <location>
        <begin position="3"/>
        <end position="286"/>
    </location>
</feature>
<evidence type="ECO:0000256" key="2">
    <source>
        <dbReference type="ARBA" id="ARBA00011738"/>
    </source>
</evidence>
<dbReference type="EMBL" id="FRCP01000009">
    <property type="protein sequence ID" value="SHM36427.1"/>
    <property type="molecule type" value="Genomic_DNA"/>
</dbReference>
<gene>
    <name evidence="6" type="ORF">SAMN02746066_01696</name>
</gene>
<accession>A0A1M7I7K6</accession>
<dbReference type="AlphaFoldDB" id="A0A1M7I7K6"/>
<reference evidence="6 7" key="1">
    <citation type="submission" date="2016-11" db="EMBL/GenBank/DDBJ databases">
        <authorList>
            <person name="Jaros S."/>
            <person name="Januszkiewicz K."/>
            <person name="Wedrychowicz H."/>
        </authorList>
    </citation>
    <scope>NUCLEOTIDE SEQUENCE [LARGE SCALE GENOMIC DNA]</scope>
    <source>
        <strain evidence="6 7">DSM 15930</strain>
    </source>
</reference>
<dbReference type="PANTHER" id="PTHR10314">
    <property type="entry name" value="CYSTATHIONINE BETA-SYNTHASE"/>
    <property type="match status" value="1"/>
</dbReference>
<comment type="cofactor">
    <cofactor evidence="1">
        <name>pyridoxal 5'-phosphate</name>
        <dbReference type="ChEBI" id="CHEBI:597326"/>
    </cofactor>
</comment>
<dbReference type="InterPro" id="IPR023927">
    <property type="entry name" value="SbnA"/>
</dbReference>
<keyword evidence="7" id="KW-1185">Reference proteome</keyword>